<dbReference type="RefSeq" id="WP_203808022.1">
    <property type="nucleotide sequence ID" value="NZ_BAAAQE010000111.1"/>
</dbReference>
<comment type="caution">
    <text evidence="2">The sequence shown here is derived from an EMBL/GenBank/DDBJ whole genome shotgun (WGS) entry which is preliminary data.</text>
</comment>
<reference evidence="2 3" key="1">
    <citation type="submission" date="2021-01" db="EMBL/GenBank/DDBJ databases">
        <title>Whole genome shotgun sequence of Actinoplanes couchii NBRC 106145.</title>
        <authorList>
            <person name="Komaki H."/>
            <person name="Tamura T."/>
        </authorList>
    </citation>
    <scope>NUCLEOTIDE SEQUENCE [LARGE SCALE GENOMIC DNA]</scope>
    <source>
        <strain evidence="2 3">NBRC 106145</strain>
    </source>
</reference>
<dbReference type="InterPro" id="IPR050469">
    <property type="entry name" value="Diguanylate_Cyclase"/>
</dbReference>
<evidence type="ECO:0000313" key="3">
    <source>
        <dbReference type="Proteomes" id="UP000612282"/>
    </source>
</evidence>
<sequence length="508" mass="54965">MDTHSSHESAIGEAYRLVEAAQAHHEAEAVDAADREAAERGWDDVRVVLNFARSLACLDVGADDTEHVAAMADAAIRNGDPALLALVSAVRAARRSRRRHLGTIGDSTAGFLVEAIVLLDENDPPSLTVHRAAALIEVACVCHDLGFWELAQEFYESTERELAAESDPAWPATKVLQQRVVLNNLEDLALDQACRLAAVGEWEAAADRARSAVATVDPTGPDWPPQWVVLFHYVRQMLCAIGGAPVPDVEEGVGVLAAAVQASRAGDAGRAADLAERFPDDAEAYLPIGAHLLRLHLMARRPGTNPAALRYGDELAVLRWNDRTDRLAGVRDAIAGARRRRDHEKLRRDLIIDELTGLANRRGYQAFLAAVGEAEDEDDYAVMMIDVDHFKAVNDGFGHDIGDVVLARLGHILAAHVRQIDLAARLGGDEFVVILAEVQPAVATARAQQILDAVRTHPWHETAEGLTVSVSIGVHHGSRRELPTLLSDADRGLYQAKHEGRGQVATAS</sequence>
<dbReference type="InterPro" id="IPR043128">
    <property type="entry name" value="Rev_trsase/Diguanyl_cyclase"/>
</dbReference>
<dbReference type="PANTHER" id="PTHR45138">
    <property type="entry name" value="REGULATORY COMPONENTS OF SENSORY TRANSDUCTION SYSTEM"/>
    <property type="match status" value="1"/>
</dbReference>
<dbReference type="PROSITE" id="PS50887">
    <property type="entry name" value="GGDEF"/>
    <property type="match status" value="1"/>
</dbReference>
<dbReference type="InterPro" id="IPR000160">
    <property type="entry name" value="GGDEF_dom"/>
</dbReference>
<organism evidence="2 3">
    <name type="scientific">Actinoplanes couchii</name>
    <dbReference type="NCBI Taxonomy" id="403638"/>
    <lineage>
        <taxon>Bacteria</taxon>
        <taxon>Bacillati</taxon>
        <taxon>Actinomycetota</taxon>
        <taxon>Actinomycetes</taxon>
        <taxon>Micromonosporales</taxon>
        <taxon>Micromonosporaceae</taxon>
        <taxon>Actinoplanes</taxon>
    </lineage>
</organism>
<accession>A0ABQ3XQF8</accession>
<dbReference type="SMART" id="SM00267">
    <property type="entry name" value="GGDEF"/>
    <property type="match status" value="1"/>
</dbReference>
<dbReference type="InterPro" id="IPR029787">
    <property type="entry name" value="Nucleotide_cyclase"/>
</dbReference>
<dbReference type="Pfam" id="PF00990">
    <property type="entry name" value="GGDEF"/>
    <property type="match status" value="1"/>
</dbReference>
<dbReference type="NCBIfam" id="TIGR00254">
    <property type="entry name" value="GGDEF"/>
    <property type="match status" value="1"/>
</dbReference>
<gene>
    <name evidence="2" type="ORF">Aco03nite_091320</name>
</gene>
<dbReference type="CDD" id="cd01949">
    <property type="entry name" value="GGDEF"/>
    <property type="match status" value="1"/>
</dbReference>
<name>A0ABQ3XQF8_9ACTN</name>
<dbReference type="Gene3D" id="3.30.70.270">
    <property type="match status" value="1"/>
</dbReference>
<protein>
    <recommendedName>
        <fullName evidence="1">GGDEF domain-containing protein</fullName>
    </recommendedName>
</protein>
<dbReference type="SUPFAM" id="SSF55073">
    <property type="entry name" value="Nucleotide cyclase"/>
    <property type="match status" value="1"/>
</dbReference>
<evidence type="ECO:0000259" key="1">
    <source>
        <dbReference type="PROSITE" id="PS50887"/>
    </source>
</evidence>
<evidence type="ECO:0000313" key="2">
    <source>
        <dbReference type="EMBL" id="GID60728.1"/>
    </source>
</evidence>
<keyword evidence="3" id="KW-1185">Reference proteome</keyword>
<dbReference type="PANTHER" id="PTHR45138:SF9">
    <property type="entry name" value="DIGUANYLATE CYCLASE DGCM-RELATED"/>
    <property type="match status" value="1"/>
</dbReference>
<dbReference type="EMBL" id="BOMG01000114">
    <property type="protein sequence ID" value="GID60728.1"/>
    <property type="molecule type" value="Genomic_DNA"/>
</dbReference>
<dbReference type="Proteomes" id="UP000612282">
    <property type="component" value="Unassembled WGS sequence"/>
</dbReference>
<feature type="domain" description="GGDEF" evidence="1">
    <location>
        <begin position="378"/>
        <end position="508"/>
    </location>
</feature>
<proteinExistence type="predicted"/>